<evidence type="ECO:0000259" key="1">
    <source>
        <dbReference type="Pfam" id="PF07791"/>
    </source>
</evidence>
<reference evidence="2 3" key="1">
    <citation type="submission" date="2022-11" db="EMBL/GenBank/DDBJ databases">
        <title>Minimal conservation of predation-associated metabolite biosynthetic gene clusters underscores biosynthetic potential of Myxococcota including descriptions for ten novel species: Archangium lansinium sp. nov., Myxococcus landrumus sp. nov., Nannocystis bai.</title>
        <authorList>
            <person name="Ahearne A."/>
            <person name="Stevens C."/>
            <person name="Phillips K."/>
        </authorList>
    </citation>
    <scope>NUCLEOTIDE SEQUENCE [LARGE SCALE GENOMIC DNA]</scope>
    <source>
        <strain evidence="2 3">MIWBW</strain>
    </source>
</reference>
<keyword evidence="3" id="KW-1185">Reference proteome</keyword>
<gene>
    <name evidence="2" type="ORF">OV287_38735</name>
</gene>
<sequence length="202" mass="22793">MNLRDTMPPTYFKLVEDLYAPDGSDGWVLQGPFDEHGARLTEPGKFCRGQRLDMADQAEPLTFRIAQPAGTPVEFNISAIGIPVVPARVVHLFEQLGVQDVQFLPTKIASHPGPWFILNVTRVVRCIDDARCRGVTYWKPEDGEPQKVGTYRAVYDMRIDPAKTEGARIFRTWGWRVAIVVSQDIKEALEREHVTGAKFIEV</sequence>
<dbReference type="RefSeq" id="WP_267539074.1">
    <property type="nucleotide sequence ID" value="NZ_JAPNKA010000001.1"/>
</dbReference>
<proteinExistence type="predicted"/>
<dbReference type="Proteomes" id="UP001207654">
    <property type="component" value="Unassembled WGS sequence"/>
</dbReference>
<feature type="domain" description="Immunity MXAN-0049 protein" evidence="1">
    <location>
        <begin position="33"/>
        <end position="202"/>
    </location>
</feature>
<dbReference type="EMBL" id="JAPNKA010000001">
    <property type="protein sequence ID" value="MCY1080406.1"/>
    <property type="molecule type" value="Genomic_DNA"/>
</dbReference>
<organism evidence="2 3">
    <name type="scientific">Archangium lansingense</name>
    <dbReference type="NCBI Taxonomy" id="2995310"/>
    <lineage>
        <taxon>Bacteria</taxon>
        <taxon>Pseudomonadati</taxon>
        <taxon>Myxococcota</taxon>
        <taxon>Myxococcia</taxon>
        <taxon>Myxococcales</taxon>
        <taxon>Cystobacterineae</taxon>
        <taxon>Archangiaceae</taxon>
        <taxon>Archangium</taxon>
    </lineage>
</organism>
<evidence type="ECO:0000313" key="3">
    <source>
        <dbReference type="Proteomes" id="UP001207654"/>
    </source>
</evidence>
<accession>A0ABT4AGG3</accession>
<protein>
    <recommendedName>
        <fullName evidence="1">Immunity MXAN-0049 protein domain-containing protein</fullName>
    </recommendedName>
</protein>
<name>A0ABT4AGG3_9BACT</name>
<comment type="caution">
    <text evidence="2">The sequence shown here is derived from an EMBL/GenBank/DDBJ whole genome shotgun (WGS) entry which is preliminary data.</text>
</comment>
<dbReference type="InterPro" id="IPR012433">
    <property type="entry name" value="Imm11"/>
</dbReference>
<dbReference type="Pfam" id="PF07791">
    <property type="entry name" value="Imm11"/>
    <property type="match status" value="1"/>
</dbReference>
<evidence type="ECO:0000313" key="2">
    <source>
        <dbReference type="EMBL" id="MCY1080406.1"/>
    </source>
</evidence>